<evidence type="ECO:0000313" key="5">
    <source>
        <dbReference type="EMBL" id="RMZ15646.1"/>
    </source>
</evidence>
<sequence>MHYMQSVEGCPRCENGRGDLDEMDSSSGHKAPTTRKHPLSHARALSTAKSYPRESLCDRSETSAFDTKSHRYSSIARDQLSSSTRNCVITAATMSDAQLYEDTFTITTLLDQTYDRVARVMGTSADSTTSVTLDINSELYPLNTGENVNMLIATTLNLDGSSEDRAKTGWRPPKAGEQTLADLWDYVCYGKVYRHEETGEGVNIKVYVSFGGLLLCLDGPYRKLSPLRQDYVYLLLKK</sequence>
<name>A0A3M7HR72_HORWE</name>
<feature type="region of interest" description="Disordered" evidence="4">
    <location>
        <begin position="1"/>
        <end position="63"/>
    </location>
</feature>
<dbReference type="SMART" id="SM00658">
    <property type="entry name" value="RPOL8c"/>
    <property type="match status" value="1"/>
</dbReference>
<dbReference type="VEuPathDB" id="FungiDB:BTJ68_05535"/>
<evidence type="ECO:0000256" key="3">
    <source>
        <dbReference type="ARBA" id="ARBA00023242"/>
    </source>
</evidence>
<gene>
    <name evidence="5" type="ORF">D0862_01571</name>
</gene>
<evidence type="ECO:0000256" key="2">
    <source>
        <dbReference type="ARBA" id="ARBA00008912"/>
    </source>
</evidence>
<proteinExistence type="inferred from homology"/>
<dbReference type="InterPro" id="IPR005570">
    <property type="entry name" value="RPABC3"/>
</dbReference>
<dbReference type="FunFam" id="2.40.50.140:FF:000191">
    <property type="entry name" value="DNA-directed RNA polymerases I, II, and III subunit RPABC3"/>
    <property type="match status" value="1"/>
</dbReference>
<keyword evidence="3" id="KW-0539">Nucleus</keyword>
<dbReference type="AlphaFoldDB" id="A0A3M7HR72"/>
<organism evidence="5 6">
    <name type="scientific">Hortaea werneckii</name>
    <name type="common">Black yeast</name>
    <name type="synonym">Cladosporium werneckii</name>
    <dbReference type="NCBI Taxonomy" id="91943"/>
    <lineage>
        <taxon>Eukaryota</taxon>
        <taxon>Fungi</taxon>
        <taxon>Dikarya</taxon>
        <taxon>Ascomycota</taxon>
        <taxon>Pezizomycotina</taxon>
        <taxon>Dothideomycetes</taxon>
        <taxon>Dothideomycetidae</taxon>
        <taxon>Mycosphaerellales</taxon>
        <taxon>Teratosphaeriaceae</taxon>
        <taxon>Hortaea</taxon>
    </lineage>
</organism>
<dbReference type="PANTHER" id="PTHR10917">
    <property type="entry name" value="DNA-DIRECTED RNA POLYMERASES I, II, AND III SUBUNIT RPABC3"/>
    <property type="match status" value="1"/>
</dbReference>
<comment type="caution">
    <text evidence="5">The sequence shown here is derived from an EMBL/GenBank/DDBJ whole genome shotgun (WGS) entry which is preliminary data.</text>
</comment>
<dbReference type="Proteomes" id="UP000281468">
    <property type="component" value="Unassembled WGS sequence"/>
</dbReference>
<evidence type="ECO:0000256" key="4">
    <source>
        <dbReference type="SAM" id="MobiDB-lite"/>
    </source>
</evidence>
<dbReference type="SUPFAM" id="SSF50249">
    <property type="entry name" value="Nucleic acid-binding proteins"/>
    <property type="match status" value="1"/>
</dbReference>
<dbReference type="Pfam" id="PF03870">
    <property type="entry name" value="RNA_pol_Rpb8"/>
    <property type="match status" value="1"/>
</dbReference>
<dbReference type="InterPro" id="IPR012340">
    <property type="entry name" value="NA-bd_OB-fold"/>
</dbReference>
<evidence type="ECO:0000256" key="1">
    <source>
        <dbReference type="ARBA" id="ARBA00004123"/>
    </source>
</evidence>
<dbReference type="GO" id="GO:0005736">
    <property type="term" value="C:RNA polymerase I complex"/>
    <property type="evidence" value="ECO:0007669"/>
    <property type="project" value="TreeGrafter"/>
</dbReference>
<accession>A0A3M7HR72</accession>
<protein>
    <recommendedName>
        <fullName evidence="7">DNA-directed RNA polymerases I, II, and III subunit RPABC3</fullName>
    </recommendedName>
</protein>
<dbReference type="GO" id="GO:0003899">
    <property type="term" value="F:DNA-directed RNA polymerase activity"/>
    <property type="evidence" value="ECO:0007669"/>
    <property type="project" value="InterPro"/>
</dbReference>
<dbReference type="EMBL" id="QWIQ01000025">
    <property type="protein sequence ID" value="RMZ15646.1"/>
    <property type="molecule type" value="Genomic_DNA"/>
</dbReference>
<reference evidence="5 6" key="1">
    <citation type="journal article" date="2018" name="BMC Genomics">
        <title>Genomic evidence for intraspecific hybridization in a clonal and extremely halotolerant yeast.</title>
        <authorList>
            <person name="Gostincar C."/>
            <person name="Stajich J.E."/>
            <person name="Zupancic J."/>
            <person name="Zalar P."/>
            <person name="Gunde-Cimerman N."/>
        </authorList>
    </citation>
    <scope>NUCLEOTIDE SEQUENCE [LARGE SCALE GENOMIC DNA]</scope>
    <source>
        <strain evidence="5 6">EXF-171</strain>
    </source>
</reference>
<feature type="compositionally biased region" description="Basic and acidic residues" evidence="4">
    <location>
        <begin position="51"/>
        <end position="61"/>
    </location>
</feature>
<evidence type="ECO:0008006" key="7">
    <source>
        <dbReference type="Google" id="ProtNLM"/>
    </source>
</evidence>
<evidence type="ECO:0000313" key="6">
    <source>
        <dbReference type="Proteomes" id="UP000281468"/>
    </source>
</evidence>
<comment type="similarity">
    <text evidence="2">Belongs to the eukaryotic RPB8 RNA polymerase subunit family.</text>
</comment>
<dbReference type="GO" id="GO:0006351">
    <property type="term" value="P:DNA-templated transcription"/>
    <property type="evidence" value="ECO:0007669"/>
    <property type="project" value="InterPro"/>
</dbReference>
<dbReference type="GO" id="GO:0005665">
    <property type="term" value="C:RNA polymerase II, core complex"/>
    <property type="evidence" value="ECO:0007669"/>
    <property type="project" value="TreeGrafter"/>
</dbReference>
<dbReference type="PANTHER" id="PTHR10917:SF0">
    <property type="entry name" value="DNA-DIRECTED RNA POLYMERASES I, II, AND III SUBUNIT RPABC3"/>
    <property type="match status" value="1"/>
</dbReference>
<dbReference type="Gene3D" id="2.40.50.140">
    <property type="entry name" value="Nucleic acid-binding proteins"/>
    <property type="match status" value="1"/>
</dbReference>
<dbReference type="GO" id="GO:0005666">
    <property type="term" value="C:RNA polymerase III complex"/>
    <property type="evidence" value="ECO:0007669"/>
    <property type="project" value="TreeGrafter"/>
</dbReference>
<comment type="subcellular location">
    <subcellularLocation>
        <location evidence="1">Nucleus</location>
    </subcellularLocation>
</comment>